<dbReference type="KEGG" id="nbr:O3I_020420"/>
<name>K0EQI7_NOCB7</name>
<evidence type="ECO:0000313" key="1">
    <source>
        <dbReference type="EMBL" id="AFU02043.1"/>
    </source>
</evidence>
<keyword evidence="2" id="KW-1185">Reference proteome</keyword>
<organism evidence="1 2">
    <name type="scientific">Nocardia brasiliensis (strain ATCC 700358 / HUJEG-1)</name>
    <dbReference type="NCBI Taxonomy" id="1133849"/>
    <lineage>
        <taxon>Bacteria</taxon>
        <taxon>Bacillati</taxon>
        <taxon>Actinomycetota</taxon>
        <taxon>Actinomycetes</taxon>
        <taxon>Mycobacteriales</taxon>
        <taxon>Nocardiaceae</taxon>
        <taxon>Nocardia</taxon>
    </lineage>
</organism>
<dbReference type="RefSeq" id="WP_014984898.1">
    <property type="nucleotide sequence ID" value="NC_018681.1"/>
</dbReference>
<dbReference type="AlphaFoldDB" id="K0EQI7"/>
<dbReference type="EMBL" id="CP003876">
    <property type="protein sequence ID" value="AFU02043.1"/>
    <property type="molecule type" value="Genomic_DNA"/>
</dbReference>
<gene>
    <name evidence="1" type="ORF">O3I_020420</name>
</gene>
<reference evidence="1 2" key="1">
    <citation type="journal article" date="2012" name="J. Bacteriol.">
        <title>Complete genome sequence of Nocardia brasiliensis HUJEG-1.</title>
        <authorList>
            <person name="Vera-Cabrera L."/>
            <person name="Ortiz-Lopez R."/>
            <person name="Elizondo-Gonzalez R."/>
            <person name="Perez-Maya A.A."/>
            <person name="Ocampo-Candiani J."/>
        </authorList>
    </citation>
    <scope>NUCLEOTIDE SEQUENCE [LARGE SCALE GENOMIC DNA]</scope>
    <source>
        <strain evidence="2">ATCC 700358</strain>
    </source>
</reference>
<evidence type="ECO:0000313" key="2">
    <source>
        <dbReference type="Proteomes" id="UP000006304"/>
    </source>
</evidence>
<protein>
    <submittedName>
        <fullName evidence="1">Uncharacterized protein</fullName>
    </submittedName>
</protein>
<dbReference type="HOGENOM" id="CLU_2845407_0_0_11"/>
<accession>K0EQI7</accession>
<sequence length="65" mass="6994">MNTAEASPELLAPHTSVDADVIRELARAHASARLPHMRSGEPWTITQPSADYLVTGNSAPTHRCS</sequence>
<dbReference type="Proteomes" id="UP000006304">
    <property type="component" value="Chromosome"/>
</dbReference>
<proteinExistence type="predicted"/>